<proteinExistence type="predicted"/>
<dbReference type="EMBL" id="BGZK01010230">
    <property type="protein sequence ID" value="GBP01519.1"/>
    <property type="molecule type" value="Genomic_DNA"/>
</dbReference>
<reference evidence="1 2" key="1">
    <citation type="journal article" date="2019" name="Commun. Biol.">
        <title>The bagworm genome reveals a unique fibroin gene that provides high tensile strength.</title>
        <authorList>
            <person name="Kono N."/>
            <person name="Nakamura H."/>
            <person name="Ohtoshi R."/>
            <person name="Tomita M."/>
            <person name="Numata K."/>
            <person name="Arakawa K."/>
        </authorList>
    </citation>
    <scope>NUCLEOTIDE SEQUENCE [LARGE SCALE GENOMIC DNA]</scope>
</reference>
<comment type="caution">
    <text evidence="1">The sequence shown here is derived from an EMBL/GenBank/DDBJ whole genome shotgun (WGS) entry which is preliminary data.</text>
</comment>
<evidence type="ECO:0000313" key="1">
    <source>
        <dbReference type="EMBL" id="GBP01519.1"/>
    </source>
</evidence>
<evidence type="ECO:0000313" key="2">
    <source>
        <dbReference type="Proteomes" id="UP000299102"/>
    </source>
</evidence>
<name>A0A4C1SH91_EUMVA</name>
<accession>A0A4C1SH91</accession>
<dbReference type="Proteomes" id="UP000299102">
    <property type="component" value="Unassembled WGS sequence"/>
</dbReference>
<keyword evidence="2" id="KW-1185">Reference proteome</keyword>
<sequence length="118" mass="13495">MTHLPSLPQCEWARPDPVSALPRIPLLDIRVESCLFLVYQQITRLVTDRNVSITLQLYYFRRELDANVSQPSKGMFAILPFHLVFVHFLQVGGERWWCSCRLSASTVGATCITQRADS</sequence>
<protein>
    <submittedName>
        <fullName evidence="1">Uncharacterized protein</fullName>
    </submittedName>
</protein>
<dbReference type="AlphaFoldDB" id="A0A4C1SH91"/>
<organism evidence="1 2">
    <name type="scientific">Eumeta variegata</name>
    <name type="common">Bagworm moth</name>
    <name type="synonym">Eumeta japonica</name>
    <dbReference type="NCBI Taxonomy" id="151549"/>
    <lineage>
        <taxon>Eukaryota</taxon>
        <taxon>Metazoa</taxon>
        <taxon>Ecdysozoa</taxon>
        <taxon>Arthropoda</taxon>
        <taxon>Hexapoda</taxon>
        <taxon>Insecta</taxon>
        <taxon>Pterygota</taxon>
        <taxon>Neoptera</taxon>
        <taxon>Endopterygota</taxon>
        <taxon>Lepidoptera</taxon>
        <taxon>Glossata</taxon>
        <taxon>Ditrysia</taxon>
        <taxon>Tineoidea</taxon>
        <taxon>Psychidae</taxon>
        <taxon>Oiketicinae</taxon>
        <taxon>Eumeta</taxon>
    </lineage>
</organism>
<gene>
    <name evidence="1" type="ORF">EVAR_101460_1</name>
</gene>